<sequence length="354" mass="38650">MKNLLVAIAAVSLVLISIFERRAPDEKPTVIRLGVATAGAGNPPVYGGSSSATAQINGWIEEEFKADGIRVEWRFFKGAGPGVNEALASGQLDFAFQGDLPAIVGRASGVKTKLLLASGVRAHLYAAVPAGSALQSIDDLRGKRVAVYKGTNLQLAVDRALEAHGLTERDLKVVNLDFAASQAALASKDIDAAFGGFELLTLRDKGIANIIYSSKERSPALTRNAHVLVTKEFEEKYPAIVGRVVKTLVESARWTSDEENRDEVFALWARTGIPYATWKESFDGEPMKLRNSPLFDGFLTHRYKQAVADAQRFKLIRRGVDVDAWIDKSYLDAAIRSLHLEGYWPSYDSEGNPE</sequence>
<feature type="domain" description="SsuA/THI5-like" evidence="1">
    <location>
        <begin position="64"/>
        <end position="255"/>
    </location>
</feature>
<gene>
    <name evidence="2" type="ORF">BE08_22460</name>
</gene>
<evidence type="ECO:0000259" key="1">
    <source>
        <dbReference type="Pfam" id="PF09084"/>
    </source>
</evidence>
<dbReference type="Gene3D" id="3.40.190.10">
    <property type="entry name" value="Periplasmic binding protein-like II"/>
    <property type="match status" value="2"/>
</dbReference>
<dbReference type="Proteomes" id="UP000075420">
    <property type="component" value="Unassembled WGS sequence"/>
</dbReference>
<organism evidence="2 3">
    <name type="scientific">Sorangium cellulosum</name>
    <name type="common">Polyangium cellulosum</name>
    <dbReference type="NCBI Taxonomy" id="56"/>
    <lineage>
        <taxon>Bacteria</taxon>
        <taxon>Pseudomonadati</taxon>
        <taxon>Myxococcota</taxon>
        <taxon>Polyangia</taxon>
        <taxon>Polyangiales</taxon>
        <taxon>Polyangiaceae</taxon>
        <taxon>Sorangium</taxon>
    </lineage>
</organism>
<evidence type="ECO:0000313" key="3">
    <source>
        <dbReference type="Proteomes" id="UP000075420"/>
    </source>
</evidence>
<name>A0A150P733_SORCE</name>
<accession>A0A150P733</accession>
<reference evidence="2 3" key="1">
    <citation type="submission" date="2014-02" db="EMBL/GenBank/DDBJ databases">
        <title>The small core and large imbalanced accessory genome model reveals a collaborative survival strategy of Sorangium cellulosum strains in nature.</title>
        <authorList>
            <person name="Han K."/>
            <person name="Peng R."/>
            <person name="Blom J."/>
            <person name="Li Y.-Z."/>
        </authorList>
    </citation>
    <scope>NUCLEOTIDE SEQUENCE [LARGE SCALE GENOMIC DNA]</scope>
    <source>
        <strain evidence="2 3">So0157-25</strain>
    </source>
</reference>
<evidence type="ECO:0000313" key="2">
    <source>
        <dbReference type="EMBL" id="KYF51487.1"/>
    </source>
</evidence>
<dbReference type="AlphaFoldDB" id="A0A150P733"/>
<dbReference type="CDD" id="cd13555">
    <property type="entry name" value="PBP2_sulfate_ester_like"/>
    <property type="match status" value="1"/>
</dbReference>
<dbReference type="PANTHER" id="PTHR30024:SF21">
    <property type="entry name" value="ABC TRANSPORTER SUBSTRATE-BINDING PROTEIN"/>
    <property type="match status" value="1"/>
</dbReference>
<dbReference type="InterPro" id="IPR015168">
    <property type="entry name" value="SsuA/THI5"/>
</dbReference>
<dbReference type="EMBL" id="JELY01002819">
    <property type="protein sequence ID" value="KYF51487.1"/>
    <property type="molecule type" value="Genomic_DNA"/>
</dbReference>
<proteinExistence type="predicted"/>
<comment type="caution">
    <text evidence="2">The sequence shown here is derived from an EMBL/GenBank/DDBJ whole genome shotgun (WGS) entry which is preliminary data.</text>
</comment>
<dbReference type="PANTHER" id="PTHR30024">
    <property type="entry name" value="ALIPHATIC SULFONATES-BINDING PROTEIN-RELATED"/>
    <property type="match status" value="1"/>
</dbReference>
<dbReference type="Pfam" id="PF09084">
    <property type="entry name" value="NMT1"/>
    <property type="match status" value="1"/>
</dbReference>
<protein>
    <submittedName>
        <fullName evidence="2">Nitrate ABC transporter substrate-binding protein</fullName>
    </submittedName>
</protein>
<dbReference type="SUPFAM" id="SSF53850">
    <property type="entry name" value="Periplasmic binding protein-like II"/>
    <property type="match status" value="1"/>
</dbReference>